<comment type="similarity">
    <text evidence="3">Belongs to the ScpA family.</text>
</comment>
<organism evidence="4 5">
    <name type="scientific">Globicatella sulfidifaciens DSM 15739</name>
    <dbReference type="NCBI Taxonomy" id="1121925"/>
    <lineage>
        <taxon>Bacteria</taxon>
        <taxon>Bacillati</taxon>
        <taxon>Bacillota</taxon>
        <taxon>Bacilli</taxon>
        <taxon>Lactobacillales</taxon>
        <taxon>Aerococcaceae</taxon>
        <taxon>Globicatella</taxon>
    </lineage>
</organism>
<dbReference type="InterPro" id="IPR003768">
    <property type="entry name" value="ScpA"/>
</dbReference>
<dbReference type="OrthoDB" id="9811016at2"/>
<keyword evidence="5" id="KW-1185">Reference proteome</keyword>
<dbReference type="GO" id="GO:0005737">
    <property type="term" value="C:cytoplasm"/>
    <property type="evidence" value="ECO:0007669"/>
    <property type="project" value="UniProtKB-SubCell"/>
</dbReference>
<comment type="function">
    <text evidence="3">Participates in chromosomal partition during cell division. May act via the formation of a condensin-like complex containing Smc and ScpB that pull DNA away from mid-cell into both cell halves.</text>
</comment>
<dbReference type="EMBL" id="FUWO01000005">
    <property type="protein sequence ID" value="SJZ43273.1"/>
    <property type="molecule type" value="Genomic_DNA"/>
</dbReference>
<dbReference type="InterPro" id="IPR023093">
    <property type="entry name" value="ScpA-like_C"/>
</dbReference>
<comment type="subcellular location">
    <subcellularLocation>
        <location evidence="3">Cytoplasm</location>
    </subcellularLocation>
    <text evidence="3">Associated with two foci at the outer edges of the nucleoid region in young cells, and at four foci within both cell halves in older cells.</text>
</comment>
<name>A0A1T4KLM4_9LACT</name>
<evidence type="ECO:0000313" key="4">
    <source>
        <dbReference type="EMBL" id="SJZ43273.1"/>
    </source>
</evidence>
<dbReference type="RefSeq" id="WP_078755562.1">
    <property type="nucleotide sequence ID" value="NZ_FUWO01000005.1"/>
</dbReference>
<dbReference type="Gene3D" id="1.10.10.580">
    <property type="entry name" value="Structural maintenance of chromosome 1. Chain E"/>
    <property type="match status" value="1"/>
</dbReference>
<dbReference type="HAMAP" id="MF_01805">
    <property type="entry name" value="ScpA"/>
    <property type="match status" value="1"/>
</dbReference>
<dbReference type="AlphaFoldDB" id="A0A1T4KLM4"/>
<keyword evidence="3" id="KW-0963">Cytoplasm</keyword>
<gene>
    <name evidence="3" type="primary">scpA</name>
    <name evidence="4" type="ORF">SAMN02746011_00763</name>
</gene>
<keyword evidence="3" id="KW-0132">Cell division</keyword>
<proteinExistence type="inferred from homology"/>
<dbReference type="PANTHER" id="PTHR33969:SF2">
    <property type="entry name" value="SEGREGATION AND CONDENSATION PROTEIN A"/>
    <property type="match status" value="1"/>
</dbReference>
<protein>
    <recommendedName>
        <fullName evidence="2 3">Segregation and condensation protein A</fullName>
    </recommendedName>
</protein>
<dbReference type="GO" id="GO:0051301">
    <property type="term" value="P:cell division"/>
    <property type="evidence" value="ECO:0007669"/>
    <property type="project" value="UniProtKB-KW"/>
</dbReference>
<keyword evidence="3" id="KW-0131">Cell cycle</keyword>
<dbReference type="Proteomes" id="UP000189941">
    <property type="component" value="Unassembled WGS sequence"/>
</dbReference>
<dbReference type="Gene3D" id="6.10.250.2410">
    <property type="match status" value="1"/>
</dbReference>
<dbReference type="GO" id="GO:0007059">
    <property type="term" value="P:chromosome segregation"/>
    <property type="evidence" value="ECO:0007669"/>
    <property type="project" value="UniProtKB-UniRule"/>
</dbReference>
<sequence length="245" mass="28146">MTKEILKLELEAFQGPFDLLLHLIKELKVDINDIPMTEITEQYIAYIKSMQELELDIAGEYLVMAATLLEIKSRMLLPIEPIEDIDSEYEGDPREILVQQLLMYQQFQQVATALEIKEANRSHLFTRPAEDLSKYQSAIPLPENEISLAQLADAFSLALQRELARAPKERQIEHDPLTVEQKIAEIRTIIQTQRGKIKFSSLLNSHSRHEIITTFMAVLEMVRKQSIVFYQEEALAPITIKAVAQ</sequence>
<dbReference type="Pfam" id="PF02616">
    <property type="entry name" value="SMC_ScpA"/>
    <property type="match status" value="1"/>
</dbReference>
<evidence type="ECO:0000256" key="2">
    <source>
        <dbReference type="ARBA" id="ARBA00044777"/>
    </source>
</evidence>
<keyword evidence="1 3" id="KW-0159">Chromosome partition</keyword>
<evidence type="ECO:0000256" key="1">
    <source>
        <dbReference type="ARBA" id="ARBA00022829"/>
    </source>
</evidence>
<dbReference type="GO" id="GO:0006260">
    <property type="term" value="P:DNA replication"/>
    <property type="evidence" value="ECO:0007669"/>
    <property type="project" value="UniProtKB-UniRule"/>
</dbReference>
<evidence type="ECO:0000313" key="5">
    <source>
        <dbReference type="Proteomes" id="UP000189941"/>
    </source>
</evidence>
<dbReference type="STRING" id="1121925.SAMN02746011_00763"/>
<evidence type="ECO:0000256" key="3">
    <source>
        <dbReference type="HAMAP-Rule" id="MF_01805"/>
    </source>
</evidence>
<dbReference type="PANTHER" id="PTHR33969">
    <property type="entry name" value="SEGREGATION AND CONDENSATION PROTEIN A"/>
    <property type="match status" value="1"/>
</dbReference>
<comment type="subunit">
    <text evidence="3">Component of a cohesin-like complex composed of ScpA, ScpB and the Smc homodimer, in which ScpA and ScpB bind to the head domain of Smc. The presence of the three proteins is required for the association of the complex with DNA.</text>
</comment>
<accession>A0A1T4KLM4</accession>
<reference evidence="5" key="1">
    <citation type="submission" date="2017-02" db="EMBL/GenBank/DDBJ databases">
        <authorList>
            <person name="Varghese N."/>
            <person name="Submissions S."/>
        </authorList>
    </citation>
    <scope>NUCLEOTIDE SEQUENCE [LARGE SCALE GENOMIC DNA]</scope>
    <source>
        <strain evidence="5">DSM 15739</strain>
    </source>
</reference>